<dbReference type="NCBIfam" id="TIGR00486">
    <property type="entry name" value="YbgI_SA1388"/>
    <property type="match status" value="1"/>
</dbReference>
<dbReference type="RefSeq" id="WP_047131779.1">
    <property type="nucleotide sequence ID" value="NZ_CP015114.1"/>
</dbReference>
<reference evidence="6 9" key="2">
    <citation type="submission" date="2021-01" db="EMBL/GenBank/DDBJ databases">
        <title>FDA dAtabase for Regulatory Grade micrObial Sequences (FDA-ARGOS): Supporting development and validation of Infectious Disease Dx tests.</title>
        <authorList>
            <person name="Sproer C."/>
            <person name="Gronow S."/>
            <person name="Severitt S."/>
            <person name="Schroder I."/>
            <person name="Tallon L."/>
            <person name="Sadzewicz L."/>
            <person name="Zhao X."/>
            <person name="Boylan J."/>
            <person name="Ott S."/>
            <person name="Bowen H."/>
            <person name="Vavikolanu K."/>
            <person name="Mehta A."/>
            <person name="Aluvathingal J."/>
            <person name="Nadendla S."/>
            <person name="Lowell S."/>
            <person name="Myers T."/>
            <person name="Yan Y."/>
            <person name="Sichtig H."/>
        </authorList>
    </citation>
    <scope>NUCLEOTIDE SEQUENCE [LARGE SCALE GENOMIC DNA]</scope>
    <source>
        <strain evidence="6 9">FDAARGOS_1148</strain>
    </source>
</reference>
<name>A0A143P890_9STAP</name>
<feature type="binding site" evidence="5">
    <location>
        <position position="65"/>
    </location>
    <ligand>
        <name>a divalent metal cation</name>
        <dbReference type="ChEBI" id="CHEBI:60240"/>
        <label>1</label>
    </ligand>
</feature>
<feature type="binding site" evidence="5">
    <location>
        <position position="326"/>
    </location>
    <ligand>
        <name>a divalent metal cation</name>
        <dbReference type="ChEBI" id="CHEBI:60240"/>
        <label>1</label>
    </ligand>
</feature>
<dbReference type="GeneID" id="93726533"/>
<sequence length="364" mass="41096">MKTSELLNIINQHVPFSSAENWDNVGLLIGDENQEITGILTALDCTAEIVDEAIEKNINTIIAHHPLIFKGVTNINEGGYGTIIRRLISHNIQLIALHTNLDVYKKGVNAMLAQSLDVIDTEILEPQSENYFKVQVFIPEENASEFKQKMSEAGFASEGNYKYCFFSSKGNGQFKPTEQANPYIGKRNEIETVTEVKIEFMIKSHQREKAEKYIQSLHPYETPVYDFLPLTKRLDRGLGIIGKLSQQMTLKEFALKAKKNLNIPSVRFTGNPNTLVKNVAIIGGSGIGYEEYAKSKGADVFVTGDIKHHDALDAEIENINLLDINHYSEYVMKRGLKHLLEEWLEQPSFKINASKINTDPFNYL</sequence>
<keyword evidence="3 4" id="KW-0479">Metal-binding</keyword>
<feature type="binding site" evidence="5">
    <location>
        <position position="329"/>
    </location>
    <ligand>
        <name>a divalent metal cation</name>
        <dbReference type="ChEBI" id="CHEBI:60240"/>
        <label>1</label>
    </ligand>
</feature>
<dbReference type="InterPro" id="IPR002678">
    <property type="entry name" value="DUF34/NIF3"/>
</dbReference>
<evidence type="ECO:0000313" key="9">
    <source>
        <dbReference type="Proteomes" id="UP000595942"/>
    </source>
</evidence>
<accession>A0A143P890</accession>
<evidence type="ECO:0000313" key="7">
    <source>
        <dbReference type="EMBL" id="RZI02724.1"/>
    </source>
</evidence>
<dbReference type="InterPro" id="IPR017221">
    <property type="entry name" value="DUF34/NIF3_bac"/>
</dbReference>
<comment type="similarity">
    <text evidence="1 4">Belongs to the GTP cyclohydrolase I type 2/NIF3 family.</text>
</comment>
<dbReference type="Pfam" id="PF01784">
    <property type="entry name" value="DUF34_NIF3"/>
    <property type="match status" value="1"/>
</dbReference>
<dbReference type="EMBL" id="RQTE01000089">
    <property type="protein sequence ID" value="RZI02724.1"/>
    <property type="molecule type" value="Genomic_DNA"/>
</dbReference>
<dbReference type="InterPro" id="IPR015867">
    <property type="entry name" value="N-reg_PII/ATP_PRibTrfase_C"/>
</dbReference>
<protein>
    <recommendedName>
        <fullName evidence="2 4">GTP cyclohydrolase 1 type 2 homolog</fullName>
    </recommendedName>
</protein>
<dbReference type="AlphaFoldDB" id="A0A143P890"/>
<dbReference type="Gene3D" id="3.30.70.120">
    <property type="match status" value="1"/>
</dbReference>
<dbReference type="KEGG" id="scv:A4G25_01560"/>
<evidence type="ECO:0000313" key="8">
    <source>
        <dbReference type="Proteomes" id="UP000293854"/>
    </source>
</evidence>
<gene>
    <name evidence="7" type="ORF">EIG99_05475</name>
    <name evidence="6" type="ORF">I6J05_04155</name>
</gene>
<evidence type="ECO:0000256" key="3">
    <source>
        <dbReference type="ARBA" id="ARBA00022723"/>
    </source>
</evidence>
<dbReference type="Proteomes" id="UP000595942">
    <property type="component" value="Chromosome"/>
</dbReference>
<evidence type="ECO:0000313" key="6">
    <source>
        <dbReference type="EMBL" id="QQS83520.1"/>
    </source>
</evidence>
<reference evidence="7 8" key="1">
    <citation type="submission" date="2018-11" db="EMBL/GenBank/DDBJ databases">
        <title>Genomic profiling of Staphylococcus species from a Poultry farm system in KwaZulu-Natal, South Africa.</title>
        <authorList>
            <person name="Amoako D.G."/>
            <person name="Somboro A.M."/>
            <person name="Abia A.L.K."/>
            <person name="Bester L.A."/>
            <person name="Essack S.Y."/>
        </authorList>
    </citation>
    <scope>NUCLEOTIDE SEQUENCE [LARGE SCALE GENOMIC DNA]</scope>
    <source>
        <strain evidence="7 8">SA11</strain>
    </source>
</reference>
<dbReference type="PANTHER" id="PTHR13799:SF14">
    <property type="entry name" value="GTP CYCLOHYDROLASE 1 TYPE 2 HOMOLOG"/>
    <property type="match status" value="1"/>
</dbReference>
<organism evidence="7 8">
    <name type="scientific">Staphylococcus condimenti</name>
    <dbReference type="NCBI Taxonomy" id="70255"/>
    <lineage>
        <taxon>Bacteria</taxon>
        <taxon>Bacillati</taxon>
        <taxon>Bacillota</taxon>
        <taxon>Bacilli</taxon>
        <taxon>Bacillales</taxon>
        <taxon>Staphylococcaceae</taxon>
        <taxon>Staphylococcus</taxon>
    </lineage>
</organism>
<dbReference type="OrthoDB" id="9792792at2"/>
<dbReference type="PANTHER" id="PTHR13799">
    <property type="entry name" value="NGG1 INTERACTING FACTOR 3"/>
    <property type="match status" value="1"/>
</dbReference>
<dbReference type="GO" id="GO:0046872">
    <property type="term" value="F:metal ion binding"/>
    <property type="evidence" value="ECO:0007669"/>
    <property type="project" value="UniProtKB-UniRule"/>
</dbReference>
<keyword evidence="9" id="KW-1185">Reference proteome</keyword>
<evidence type="ECO:0000256" key="2">
    <source>
        <dbReference type="ARBA" id="ARBA00022112"/>
    </source>
</evidence>
<evidence type="ECO:0000256" key="1">
    <source>
        <dbReference type="ARBA" id="ARBA00006964"/>
    </source>
</evidence>
<dbReference type="Gene3D" id="3.40.1390.30">
    <property type="entry name" value="NIF3 (NGG1p interacting factor 3)-like"/>
    <property type="match status" value="1"/>
</dbReference>
<feature type="binding site" evidence="5">
    <location>
        <position position="102"/>
    </location>
    <ligand>
        <name>a divalent metal cation</name>
        <dbReference type="ChEBI" id="CHEBI:60240"/>
        <label>1</label>
    </ligand>
</feature>
<dbReference type="Proteomes" id="UP000293854">
    <property type="component" value="Unassembled WGS sequence"/>
</dbReference>
<dbReference type="PIRSF" id="PIRSF037489">
    <property type="entry name" value="UCP037489_NIF3_YqfO"/>
    <property type="match status" value="1"/>
</dbReference>
<evidence type="ECO:0000256" key="5">
    <source>
        <dbReference type="PIRSR" id="PIRSR602678-1"/>
    </source>
</evidence>
<dbReference type="InterPro" id="IPR036069">
    <property type="entry name" value="DUF34/NIF3_sf"/>
</dbReference>
<dbReference type="SUPFAM" id="SSF102705">
    <property type="entry name" value="NIF3 (NGG1p interacting factor 3)-like"/>
    <property type="match status" value="1"/>
</dbReference>
<proteinExistence type="inferred from homology"/>
<evidence type="ECO:0000256" key="4">
    <source>
        <dbReference type="PIRNR" id="PIRNR037489"/>
    </source>
</evidence>
<dbReference type="EMBL" id="CP068073">
    <property type="protein sequence ID" value="QQS83520.1"/>
    <property type="molecule type" value="Genomic_DNA"/>
</dbReference>
<dbReference type="GO" id="GO:0005737">
    <property type="term" value="C:cytoplasm"/>
    <property type="evidence" value="ECO:0007669"/>
    <property type="project" value="TreeGrafter"/>
</dbReference>
<dbReference type="FunFam" id="3.40.1390.30:FF:000001">
    <property type="entry name" value="GTP cyclohydrolase 1 type 2"/>
    <property type="match status" value="1"/>
</dbReference>
<feature type="binding site" evidence="5">
    <location>
        <position position="64"/>
    </location>
    <ligand>
        <name>a divalent metal cation</name>
        <dbReference type="ChEBI" id="CHEBI:60240"/>
        <label>2</label>
    </ligand>
</feature>
<dbReference type="FunFam" id="3.30.70.120:FF:000006">
    <property type="entry name" value="GTP cyclohydrolase 1 type 2 homolog"/>
    <property type="match status" value="1"/>
</dbReference>